<dbReference type="EMBL" id="CAJOBJ010115952">
    <property type="protein sequence ID" value="CAF4653474.1"/>
    <property type="molecule type" value="Genomic_DNA"/>
</dbReference>
<comment type="caution">
    <text evidence="1">The sequence shown here is derived from an EMBL/GenBank/DDBJ whole genome shotgun (WGS) entry which is preliminary data.</text>
</comment>
<dbReference type="InterPro" id="IPR036770">
    <property type="entry name" value="Ankyrin_rpt-contain_sf"/>
</dbReference>
<dbReference type="AlphaFoldDB" id="A0A8S3A579"/>
<name>A0A8S3A579_9BILA</name>
<gene>
    <name evidence="1" type="ORF">GIL414_LOCUS41166</name>
</gene>
<dbReference type="InterPro" id="IPR036397">
    <property type="entry name" value="RNaseH_sf"/>
</dbReference>
<reference evidence="1" key="1">
    <citation type="submission" date="2021-02" db="EMBL/GenBank/DDBJ databases">
        <authorList>
            <person name="Nowell W R."/>
        </authorList>
    </citation>
    <scope>NUCLEOTIDE SEQUENCE</scope>
</reference>
<dbReference type="Gene3D" id="3.30.420.10">
    <property type="entry name" value="Ribonuclease H-like superfamily/Ribonuclease H"/>
    <property type="match status" value="1"/>
</dbReference>
<evidence type="ECO:0000313" key="1">
    <source>
        <dbReference type="EMBL" id="CAF4653474.1"/>
    </source>
</evidence>
<evidence type="ECO:0008006" key="3">
    <source>
        <dbReference type="Google" id="ProtNLM"/>
    </source>
</evidence>
<organism evidence="1 2">
    <name type="scientific">Rotaria magnacalcarata</name>
    <dbReference type="NCBI Taxonomy" id="392030"/>
    <lineage>
        <taxon>Eukaryota</taxon>
        <taxon>Metazoa</taxon>
        <taxon>Spiralia</taxon>
        <taxon>Gnathifera</taxon>
        <taxon>Rotifera</taxon>
        <taxon>Eurotatoria</taxon>
        <taxon>Bdelloidea</taxon>
        <taxon>Philodinida</taxon>
        <taxon>Philodinidae</taxon>
        <taxon>Rotaria</taxon>
    </lineage>
</organism>
<protein>
    <recommendedName>
        <fullName evidence="3">Exonuclease domain-containing protein</fullName>
    </recommendedName>
</protein>
<evidence type="ECO:0000313" key="2">
    <source>
        <dbReference type="Proteomes" id="UP000681720"/>
    </source>
</evidence>
<dbReference type="Proteomes" id="UP000681720">
    <property type="component" value="Unassembled WGS sequence"/>
</dbReference>
<dbReference type="Gene3D" id="1.25.40.20">
    <property type="entry name" value="Ankyrin repeat-containing domain"/>
    <property type="match status" value="1"/>
</dbReference>
<proteinExistence type="predicted"/>
<sequence length="164" mass="18840">MGDDLVQNGLETILSQDINDEVSVIDQIEKLIKKFGIKKIEAWRNSVKTRNTLLHELVEKKCPNVIQYLLVEYNLDRTVHREADGKTPIELAQAKGYDDIVDALGEFDENKSIAETPDDDESEPSKKNRMNIVWIDLEMTSIEHPKIMECAVIITDKNMNEIER</sequence>
<accession>A0A8S3A579</accession>
<feature type="non-terminal residue" evidence="1">
    <location>
        <position position="164"/>
    </location>
</feature>
<dbReference type="GO" id="GO:0003676">
    <property type="term" value="F:nucleic acid binding"/>
    <property type="evidence" value="ECO:0007669"/>
    <property type="project" value="InterPro"/>
</dbReference>
<dbReference type="SUPFAM" id="SSF48403">
    <property type="entry name" value="Ankyrin repeat"/>
    <property type="match status" value="1"/>
</dbReference>